<name>A0ABR1Z9D4_9ROSI</name>
<gene>
    <name evidence="1" type="ORF">V6N11_058036</name>
</gene>
<evidence type="ECO:0000313" key="2">
    <source>
        <dbReference type="Proteomes" id="UP001396334"/>
    </source>
</evidence>
<reference evidence="1 2" key="1">
    <citation type="journal article" date="2024" name="G3 (Bethesda)">
        <title>Genome assembly of Hibiscus sabdariffa L. provides insights into metabolisms of medicinal natural products.</title>
        <authorList>
            <person name="Kim T."/>
        </authorList>
    </citation>
    <scope>NUCLEOTIDE SEQUENCE [LARGE SCALE GENOMIC DNA]</scope>
    <source>
        <strain evidence="1">TK-2024</strain>
        <tissue evidence="1">Old leaves</tissue>
    </source>
</reference>
<dbReference type="EMBL" id="JBBPBN010002269">
    <property type="protein sequence ID" value="KAK8476399.1"/>
    <property type="molecule type" value="Genomic_DNA"/>
</dbReference>
<sequence>MDQDGQVMGSEQDLGAGTIGSSDVVVEADVPGAHGMVEGVIVVSSSSKSVLEGHLGVDVRQYRVKELAVAEAGFGGDFNGVKTLEEHKVCVGDRHGMALFGDFMEGLGFVDLLASGKKFTRFSSGSKVRCLDKFLDSMVWVDKFGGLEQYNLPHEGRIILLFIC</sequence>
<protein>
    <submittedName>
        <fullName evidence="1">Uncharacterized protein</fullName>
    </submittedName>
</protein>
<organism evidence="1 2">
    <name type="scientific">Hibiscus sabdariffa</name>
    <name type="common">roselle</name>
    <dbReference type="NCBI Taxonomy" id="183260"/>
    <lineage>
        <taxon>Eukaryota</taxon>
        <taxon>Viridiplantae</taxon>
        <taxon>Streptophyta</taxon>
        <taxon>Embryophyta</taxon>
        <taxon>Tracheophyta</taxon>
        <taxon>Spermatophyta</taxon>
        <taxon>Magnoliopsida</taxon>
        <taxon>eudicotyledons</taxon>
        <taxon>Gunneridae</taxon>
        <taxon>Pentapetalae</taxon>
        <taxon>rosids</taxon>
        <taxon>malvids</taxon>
        <taxon>Malvales</taxon>
        <taxon>Malvaceae</taxon>
        <taxon>Malvoideae</taxon>
        <taxon>Hibiscus</taxon>
    </lineage>
</organism>
<accession>A0ABR1Z9D4</accession>
<dbReference type="Proteomes" id="UP001396334">
    <property type="component" value="Unassembled WGS sequence"/>
</dbReference>
<proteinExistence type="predicted"/>
<comment type="caution">
    <text evidence="1">The sequence shown here is derived from an EMBL/GenBank/DDBJ whole genome shotgun (WGS) entry which is preliminary data.</text>
</comment>
<evidence type="ECO:0000313" key="1">
    <source>
        <dbReference type="EMBL" id="KAK8476399.1"/>
    </source>
</evidence>
<keyword evidence="2" id="KW-1185">Reference proteome</keyword>